<evidence type="ECO:0000313" key="2">
    <source>
        <dbReference type="EMBL" id="SUS04620.1"/>
    </source>
</evidence>
<dbReference type="GO" id="GO:0042171">
    <property type="term" value="F:lysophosphatidic acid acyltransferase activity"/>
    <property type="evidence" value="ECO:0007669"/>
    <property type="project" value="TreeGrafter"/>
</dbReference>
<feature type="domain" description="AB hydrolase-1" evidence="1">
    <location>
        <begin position="19"/>
        <end position="253"/>
    </location>
</feature>
<organism evidence="2">
    <name type="scientific">metagenome</name>
    <dbReference type="NCBI Taxonomy" id="256318"/>
    <lineage>
        <taxon>unclassified sequences</taxon>
        <taxon>metagenomes</taxon>
    </lineage>
</organism>
<dbReference type="InterPro" id="IPR000073">
    <property type="entry name" value="AB_hydrolase_1"/>
</dbReference>
<protein>
    <submittedName>
        <fullName evidence="2">Hydrolase</fullName>
    </submittedName>
</protein>
<dbReference type="GO" id="GO:0055088">
    <property type="term" value="P:lipid homeostasis"/>
    <property type="evidence" value="ECO:0007669"/>
    <property type="project" value="TreeGrafter"/>
</dbReference>
<gene>
    <name evidence="2" type="ORF">DF3PB_1360003</name>
</gene>
<name>A0A380TB06_9ZZZZ</name>
<keyword evidence="2" id="KW-0378">Hydrolase</keyword>
<dbReference type="Gene3D" id="3.40.50.1820">
    <property type="entry name" value="alpha/beta hydrolase"/>
    <property type="match status" value="1"/>
</dbReference>
<dbReference type="EMBL" id="UIDG01000042">
    <property type="protein sequence ID" value="SUS04620.1"/>
    <property type="molecule type" value="Genomic_DNA"/>
</dbReference>
<proteinExistence type="predicted"/>
<dbReference type="AlphaFoldDB" id="A0A380TB06"/>
<dbReference type="PANTHER" id="PTHR42886">
    <property type="entry name" value="RE40534P-RELATED"/>
    <property type="match status" value="1"/>
</dbReference>
<dbReference type="SUPFAM" id="SSF53474">
    <property type="entry name" value="alpha/beta-Hydrolases"/>
    <property type="match status" value="1"/>
</dbReference>
<accession>A0A380TB06</accession>
<evidence type="ECO:0000259" key="1">
    <source>
        <dbReference type="Pfam" id="PF12697"/>
    </source>
</evidence>
<dbReference type="InterPro" id="IPR029058">
    <property type="entry name" value="AB_hydrolase_fold"/>
</dbReference>
<sequence length="276" mass="30480">MHLELICHRPEGTVQRPPLLFVHGAYAGAWVWEPHFLPYFAAQGYTSYALSLRGHGESEGGEQRLLTRLKHYVADVEAAVARIGTPPVLIGHSMGGVVVQKYMHRNPVPGVVLMSSGPPYGLFGCWLNMVLTQPLLLAELTAVQMMGPTAPVDIENIRRWLFSDDTPAEVLYRMVPRMVPESPLVVLDMWGLSLPPSRAPGNMPMLVVGAERDAFIHPGAVMATAWTYRTEPTIFPDVGHAMMLDHHWEMVAERIAQWLEATLPRLRAGALPVAAA</sequence>
<reference evidence="2" key="1">
    <citation type="submission" date="2018-07" db="EMBL/GenBank/DDBJ databases">
        <authorList>
            <person name="Quirk P.G."/>
            <person name="Krulwich T.A."/>
        </authorList>
    </citation>
    <scope>NUCLEOTIDE SEQUENCE</scope>
</reference>
<dbReference type="PANTHER" id="PTHR42886:SF42">
    <property type="entry name" value="ALPHA_BETA-HYDROLASES SUPERFAMILY PROTEIN"/>
    <property type="match status" value="1"/>
</dbReference>
<dbReference type="GO" id="GO:0006654">
    <property type="term" value="P:phosphatidic acid biosynthetic process"/>
    <property type="evidence" value="ECO:0007669"/>
    <property type="project" value="TreeGrafter"/>
</dbReference>
<dbReference type="Pfam" id="PF12697">
    <property type="entry name" value="Abhydrolase_6"/>
    <property type="match status" value="1"/>
</dbReference>
<dbReference type="GO" id="GO:0052689">
    <property type="term" value="F:carboxylic ester hydrolase activity"/>
    <property type="evidence" value="ECO:0007669"/>
    <property type="project" value="TreeGrafter"/>
</dbReference>